<dbReference type="EMBL" id="OZ004260">
    <property type="protein sequence ID" value="CAK7922171.1"/>
    <property type="molecule type" value="Genomic_DNA"/>
</dbReference>
<evidence type="ECO:0000256" key="4">
    <source>
        <dbReference type="ARBA" id="ARBA00022679"/>
    </source>
</evidence>
<evidence type="ECO:0000256" key="1">
    <source>
        <dbReference type="ARBA" id="ARBA00001947"/>
    </source>
</evidence>
<comment type="cofactor">
    <cofactor evidence="1">
        <name>Zn(2+)</name>
        <dbReference type="ChEBI" id="CHEBI:29105"/>
    </cofactor>
</comment>
<evidence type="ECO:0000259" key="8">
    <source>
        <dbReference type="Pfam" id="PF00432"/>
    </source>
</evidence>
<dbReference type="Gene3D" id="1.50.10.20">
    <property type="match status" value="1"/>
</dbReference>
<keyword evidence="10" id="KW-1185">Reference proteome</keyword>
<keyword evidence="7" id="KW-0862">Zinc</keyword>
<evidence type="ECO:0000313" key="9">
    <source>
        <dbReference type="EMBL" id="CAK7922171.1"/>
    </source>
</evidence>
<dbReference type="GO" id="GO:0016740">
    <property type="term" value="F:transferase activity"/>
    <property type="evidence" value="ECO:0007669"/>
    <property type="project" value="UniProtKB-KW"/>
</dbReference>
<dbReference type="PANTHER" id="PTHR11774">
    <property type="entry name" value="GERANYLGERANYL TRANSFERASE TYPE BETA SUBUNIT"/>
    <property type="match status" value="1"/>
</dbReference>
<evidence type="ECO:0000256" key="5">
    <source>
        <dbReference type="ARBA" id="ARBA00022723"/>
    </source>
</evidence>
<accession>A0ABP0EMY7</accession>
<proteinExistence type="inferred from homology"/>
<organism evidence="9 10">
    <name type="scientific">[Candida] anglica</name>
    <dbReference type="NCBI Taxonomy" id="148631"/>
    <lineage>
        <taxon>Eukaryota</taxon>
        <taxon>Fungi</taxon>
        <taxon>Dikarya</taxon>
        <taxon>Ascomycota</taxon>
        <taxon>Saccharomycotina</taxon>
        <taxon>Pichiomycetes</taxon>
        <taxon>Debaryomycetaceae</taxon>
        <taxon>Kurtzmaniella</taxon>
    </lineage>
</organism>
<keyword evidence="3" id="KW-0637">Prenyltransferase</keyword>
<dbReference type="Proteomes" id="UP001497600">
    <property type="component" value="Chromosome H"/>
</dbReference>
<dbReference type="InterPro" id="IPR008930">
    <property type="entry name" value="Terpenoid_cyclase/PrenylTrfase"/>
</dbReference>
<evidence type="ECO:0000256" key="7">
    <source>
        <dbReference type="ARBA" id="ARBA00022833"/>
    </source>
</evidence>
<sequence length="399" mass="45060">MEPLLVKKHEKYFRMCLMSLPAKAQSEDSNKLAIIYFCVHGLDLLGKLNFTPTEQEQYSEFIYDHIINETIGNEEIQAFRPSQTFKLNKIDGTSSSPSYDLPNLAATFFGLITLLALNSNYGENDKIDRHKIMKFVSMLQLKDGPNKGGFKPVLGVDRTPFGECDLRHCYTALCIRKLLKYDELSKDDRKYDIDIDSIQKFLSDRISVNGGLSSNKYTEPHSGLTFCGIAALKLSGYDFKGNQSNWVDQTINWLVHRQVDYPSSVESYATEDYYYWDSNDIGGFNGRENKFGDTCYSWWCTASLKILCGNQGLQLIDSNAAQKYLLDNTQNKLIGGFGKDGETFPDPLHSFLALASLSMWKNSINSSFEVDGNSELGNIDELLVISSGSKDFLDKVIYI</sequence>
<evidence type="ECO:0000256" key="3">
    <source>
        <dbReference type="ARBA" id="ARBA00022602"/>
    </source>
</evidence>
<keyword evidence="5" id="KW-0479">Metal-binding</keyword>
<dbReference type="InterPro" id="IPR001330">
    <property type="entry name" value="Prenyltrans"/>
</dbReference>
<keyword evidence="4 9" id="KW-0808">Transferase</keyword>
<feature type="domain" description="Prenyltransferase alpha-alpha toroid" evidence="8">
    <location>
        <begin position="4"/>
        <end position="383"/>
    </location>
</feature>
<protein>
    <submittedName>
        <fullName evidence="9">Geranylgeranyl transferase type-1 subunit beta</fullName>
    </submittedName>
</protein>
<keyword evidence="6" id="KW-0677">Repeat</keyword>
<gene>
    <name evidence="9" type="primary">CDC43</name>
    <name evidence="9" type="ORF">CAAN4_H23552</name>
</gene>
<reference evidence="9 10" key="1">
    <citation type="submission" date="2024-01" db="EMBL/GenBank/DDBJ databases">
        <authorList>
            <consortium name="Genoscope - CEA"/>
            <person name="William W."/>
        </authorList>
    </citation>
    <scope>NUCLEOTIDE SEQUENCE [LARGE SCALE GENOMIC DNA]</scope>
    <source>
        <strain evidence="9 10">29B2s-10</strain>
    </source>
</reference>
<dbReference type="Pfam" id="PF00432">
    <property type="entry name" value="Prenyltrans"/>
    <property type="match status" value="1"/>
</dbReference>
<dbReference type="InterPro" id="IPR045089">
    <property type="entry name" value="PGGT1B-like"/>
</dbReference>
<dbReference type="SUPFAM" id="SSF48239">
    <property type="entry name" value="Terpenoid cyclases/Protein prenyltransferases"/>
    <property type="match status" value="1"/>
</dbReference>
<evidence type="ECO:0000256" key="2">
    <source>
        <dbReference type="ARBA" id="ARBA00010497"/>
    </source>
</evidence>
<evidence type="ECO:0000256" key="6">
    <source>
        <dbReference type="ARBA" id="ARBA00022737"/>
    </source>
</evidence>
<comment type="similarity">
    <text evidence="2">Belongs to the protein prenyltransferase subunit beta family.</text>
</comment>
<name>A0ABP0EMY7_9ASCO</name>
<evidence type="ECO:0000313" key="10">
    <source>
        <dbReference type="Proteomes" id="UP001497600"/>
    </source>
</evidence>
<dbReference type="PANTHER" id="PTHR11774:SF4">
    <property type="entry name" value="GERANYLGERANYL TRANSFERASE TYPE-1 SUBUNIT BETA"/>
    <property type="match status" value="1"/>
</dbReference>